<dbReference type="EMBL" id="QXGD01000319">
    <property type="protein sequence ID" value="KAE9243445.1"/>
    <property type="molecule type" value="Genomic_DNA"/>
</dbReference>
<evidence type="ECO:0000313" key="3">
    <source>
        <dbReference type="Proteomes" id="UP000440367"/>
    </source>
</evidence>
<accession>A0A6A3ZZY3</accession>
<gene>
    <name evidence="2" type="ORF">PF002_g8268</name>
</gene>
<dbReference type="Proteomes" id="UP000440367">
    <property type="component" value="Unassembled WGS sequence"/>
</dbReference>
<proteinExistence type="predicted"/>
<evidence type="ECO:0000256" key="1">
    <source>
        <dbReference type="SAM" id="MobiDB-lite"/>
    </source>
</evidence>
<sequence length="55" mass="5985">MSRLTTLVFRLIAGGGGGARQQQGNFREGPTSHAYTPASVEFSRPCDTPPWVYTN</sequence>
<dbReference type="AlphaFoldDB" id="A0A6A3ZZY3"/>
<name>A0A6A3ZZY3_9STRA</name>
<reference evidence="2 3" key="1">
    <citation type="submission" date="2018-08" db="EMBL/GenBank/DDBJ databases">
        <title>Genomic investigation of the strawberry pathogen Phytophthora fragariae indicates pathogenicity is determined by transcriptional variation in three key races.</title>
        <authorList>
            <person name="Adams T.M."/>
            <person name="Armitage A.D."/>
            <person name="Sobczyk M.K."/>
            <person name="Bates H.J."/>
            <person name="Dunwell J.M."/>
            <person name="Nellist C.F."/>
            <person name="Harrison R.J."/>
        </authorList>
    </citation>
    <scope>NUCLEOTIDE SEQUENCE [LARGE SCALE GENOMIC DNA]</scope>
    <source>
        <strain evidence="2 3">BC-1</strain>
    </source>
</reference>
<evidence type="ECO:0000313" key="2">
    <source>
        <dbReference type="EMBL" id="KAE9243445.1"/>
    </source>
</evidence>
<organism evidence="2 3">
    <name type="scientific">Phytophthora fragariae</name>
    <dbReference type="NCBI Taxonomy" id="53985"/>
    <lineage>
        <taxon>Eukaryota</taxon>
        <taxon>Sar</taxon>
        <taxon>Stramenopiles</taxon>
        <taxon>Oomycota</taxon>
        <taxon>Peronosporomycetes</taxon>
        <taxon>Peronosporales</taxon>
        <taxon>Peronosporaceae</taxon>
        <taxon>Phytophthora</taxon>
    </lineage>
</organism>
<feature type="region of interest" description="Disordered" evidence="1">
    <location>
        <begin position="16"/>
        <end position="40"/>
    </location>
</feature>
<protein>
    <submittedName>
        <fullName evidence="2">Uncharacterized protein</fullName>
    </submittedName>
</protein>
<comment type="caution">
    <text evidence="2">The sequence shown here is derived from an EMBL/GenBank/DDBJ whole genome shotgun (WGS) entry which is preliminary data.</text>
</comment>